<dbReference type="EMBL" id="JAASQJ010000001">
    <property type="protein sequence ID" value="NIJ51665.1"/>
    <property type="molecule type" value="Genomic_DNA"/>
</dbReference>
<dbReference type="Proteomes" id="UP001179181">
    <property type="component" value="Unassembled WGS sequence"/>
</dbReference>
<feature type="chain" id="PRO_5047189898" description="DUF6973 domain-containing protein" evidence="2">
    <location>
        <begin position="19"/>
        <end position="420"/>
    </location>
</feature>
<feature type="signal peptide" evidence="2">
    <location>
        <begin position="1"/>
        <end position="18"/>
    </location>
</feature>
<protein>
    <recommendedName>
        <fullName evidence="3">DUF6973 domain-containing protein</fullName>
    </recommendedName>
</protein>
<dbReference type="Pfam" id="PF22322">
    <property type="entry name" value="DUF6973"/>
    <property type="match status" value="1"/>
</dbReference>
<sequence length="420" mass="45400">MKKHVLIFLMGIPSCLFAQQVAENQSNALLINALSQDSVRYEVRRNEVLAIKLAIRQKPSNRKWLKALPLAGVPSLIPNKTSGLGEQGKNKRNPNVNLGVLGSISALNVFGRKSARAFIEIKHYASDGTLLRVERPSASGKRGNYKITKPIDQDGYLIVAIRNLEKNNITITSSITNTGPHPPKGGIPGEGGGEPGPEPESDAPIAWENYLDGVTIVGTGTFAENNFMATYEAAFGPSETWIAVGTGTGDGSGSGGGEGGYEPPSAEAKQMARELKKIDANMCEARYVLYHITDVPQMGPILSYTKYKAEEYMDELNMSVANNVGYSKENAFKHAYVSAINYCALGAQHSKAISDLHETCDGVNMNPTVAERTMDMYNNNEGFKIAAAVGCSPDFHEIKSALNTAYHNGTLHDINGNKIY</sequence>
<dbReference type="InterPro" id="IPR054246">
    <property type="entry name" value="DUF6973"/>
</dbReference>
<organism evidence="4 5">
    <name type="scientific">Dyadobacter arcticus</name>
    <dbReference type="NCBI Taxonomy" id="1078754"/>
    <lineage>
        <taxon>Bacteria</taxon>
        <taxon>Pseudomonadati</taxon>
        <taxon>Bacteroidota</taxon>
        <taxon>Cytophagia</taxon>
        <taxon>Cytophagales</taxon>
        <taxon>Spirosomataceae</taxon>
        <taxon>Dyadobacter</taxon>
    </lineage>
</organism>
<evidence type="ECO:0000256" key="1">
    <source>
        <dbReference type="SAM" id="MobiDB-lite"/>
    </source>
</evidence>
<evidence type="ECO:0000313" key="5">
    <source>
        <dbReference type="Proteomes" id="UP001179181"/>
    </source>
</evidence>
<keyword evidence="5" id="KW-1185">Reference proteome</keyword>
<proteinExistence type="predicted"/>
<feature type="domain" description="DUF6973" evidence="3">
    <location>
        <begin position="325"/>
        <end position="389"/>
    </location>
</feature>
<gene>
    <name evidence="4" type="ORF">FHS68_000821</name>
</gene>
<reference evidence="4 5" key="1">
    <citation type="submission" date="2020-03" db="EMBL/GenBank/DDBJ databases">
        <title>Genomic Encyclopedia of Type Strains, Phase IV (KMG-IV): sequencing the most valuable type-strain genomes for metagenomic binning, comparative biology and taxonomic classification.</title>
        <authorList>
            <person name="Goeker M."/>
        </authorList>
    </citation>
    <scope>NUCLEOTIDE SEQUENCE [LARGE SCALE GENOMIC DNA]</scope>
    <source>
        <strain evidence="4 5">DSM 102865</strain>
    </source>
</reference>
<keyword evidence="2" id="KW-0732">Signal</keyword>
<evidence type="ECO:0000259" key="3">
    <source>
        <dbReference type="Pfam" id="PF22322"/>
    </source>
</evidence>
<comment type="caution">
    <text evidence="4">The sequence shown here is derived from an EMBL/GenBank/DDBJ whole genome shotgun (WGS) entry which is preliminary data.</text>
</comment>
<feature type="region of interest" description="Disordered" evidence="1">
    <location>
        <begin position="172"/>
        <end position="204"/>
    </location>
</feature>
<name>A0ABX0UJT4_9BACT</name>
<feature type="compositionally biased region" description="Gly residues" evidence="1">
    <location>
        <begin position="186"/>
        <end position="195"/>
    </location>
</feature>
<accession>A0ABX0UJT4</accession>
<evidence type="ECO:0000313" key="4">
    <source>
        <dbReference type="EMBL" id="NIJ51665.1"/>
    </source>
</evidence>
<evidence type="ECO:0000256" key="2">
    <source>
        <dbReference type="SAM" id="SignalP"/>
    </source>
</evidence>
<dbReference type="RefSeq" id="WP_167267454.1">
    <property type="nucleotide sequence ID" value="NZ_JAASQJ010000001.1"/>
</dbReference>